<dbReference type="RefSeq" id="XP_033347677.1">
    <property type="nucleotide sequence ID" value="XM_033491786.1"/>
</dbReference>
<keyword evidence="2" id="KW-1185">Reference proteome</keyword>
<dbReference type="GeneID" id="117232433"/>
<dbReference type="SUPFAM" id="SSF56219">
    <property type="entry name" value="DNase I-like"/>
    <property type="match status" value="1"/>
</dbReference>
<dbReference type="GO" id="GO:0003824">
    <property type="term" value="F:catalytic activity"/>
    <property type="evidence" value="ECO:0007669"/>
    <property type="project" value="InterPro"/>
</dbReference>
<evidence type="ECO:0000259" key="1">
    <source>
        <dbReference type="Pfam" id="PF03372"/>
    </source>
</evidence>
<evidence type="ECO:0000313" key="2">
    <source>
        <dbReference type="Proteomes" id="UP000504631"/>
    </source>
</evidence>
<sequence>MTNNQNPLNQQLQQKTHKFNLKHLKINAINANSLISNQKRYSILTLINKETPDMVLISEAKLNKRHNVHFKNYIMIRHDRPNASQGGGTAILIKNPIKYKTILIDKITSFKTLETTIIKIKISNKENLFITAAYATYGNQKEFNYEFNNLFELLQLNKPENYYIIAGDLNAKHTSWKNEINNTRVPSYPKEGSYLDICLADARLKFQNLRPNNTLKTLAYDSDHNALVFHVNKNTSDFLTLETQTETPRYNYKKTDWKKFQNILEQNCDLKIYNNVNLTNRQIDSFIDEIEKHTQIALQKSVPNIKQKNSCEPYINNKIKDLHRDKSYILSKINNIKFNYSYDKREELELLKYLLYKIKAQLKQEFANSVNHYWTNKIKNISKNDSANMFPQINQIFRPNEQNPIPPLKSPPENASLIQEADITIHNTIKDTEGNFIISKTTEKLDIIGTHFSKIHTQNEHMGREQLNRIIIAETNKLKNEMEQDKTLNKTVRTFSNENTADNPKQPDPEINYFTNYNQLNTIFSKLNNKKSFGFDGIPNILLKRLPNKIK</sequence>
<dbReference type="Gene3D" id="3.60.10.10">
    <property type="entry name" value="Endonuclease/exonuclease/phosphatase"/>
    <property type="match status" value="1"/>
</dbReference>
<reference evidence="3" key="1">
    <citation type="submission" date="2025-08" db="UniProtKB">
        <authorList>
            <consortium name="RefSeq"/>
        </authorList>
    </citation>
    <scope>IDENTIFICATION</scope>
    <source>
        <tissue evidence="3">Muscle</tissue>
    </source>
</reference>
<dbReference type="InterPro" id="IPR005135">
    <property type="entry name" value="Endo/exonuclease/phosphatase"/>
</dbReference>
<evidence type="ECO:0000313" key="3">
    <source>
        <dbReference type="RefSeq" id="XP_033347677.1"/>
    </source>
</evidence>
<proteinExistence type="predicted"/>
<protein>
    <submittedName>
        <fullName evidence="3">Uncharacterized protein LOC117232433</fullName>
    </submittedName>
</protein>
<dbReference type="AlphaFoldDB" id="A0A6J3K3J6"/>
<gene>
    <name evidence="3" type="primary">LOC117232433</name>
</gene>
<dbReference type="KEGG" id="bvk:117232433"/>
<name>A0A6J3K3J6_9HYME</name>
<feature type="domain" description="Endonuclease/exonuclease/phosphatase" evidence="1">
    <location>
        <begin position="42"/>
        <end position="208"/>
    </location>
</feature>
<dbReference type="Pfam" id="PF03372">
    <property type="entry name" value="Exo_endo_phos"/>
    <property type="match status" value="1"/>
</dbReference>
<dbReference type="Proteomes" id="UP000504631">
    <property type="component" value="Unplaced"/>
</dbReference>
<organism evidence="2 3">
    <name type="scientific">Bombus vosnesenskii</name>
    <dbReference type="NCBI Taxonomy" id="207650"/>
    <lineage>
        <taxon>Eukaryota</taxon>
        <taxon>Metazoa</taxon>
        <taxon>Ecdysozoa</taxon>
        <taxon>Arthropoda</taxon>
        <taxon>Hexapoda</taxon>
        <taxon>Insecta</taxon>
        <taxon>Pterygota</taxon>
        <taxon>Neoptera</taxon>
        <taxon>Endopterygota</taxon>
        <taxon>Hymenoptera</taxon>
        <taxon>Apocrita</taxon>
        <taxon>Aculeata</taxon>
        <taxon>Apoidea</taxon>
        <taxon>Anthophila</taxon>
        <taxon>Apidae</taxon>
        <taxon>Bombus</taxon>
        <taxon>Pyrobombus</taxon>
    </lineage>
</organism>
<accession>A0A6J3K3J6</accession>
<dbReference type="InterPro" id="IPR036691">
    <property type="entry name" value="Endo/exonu/phosph_ase_sf"/>
</dbReference>